<protein>
    <submittedName>
        <fullName evidence="3">Tryptophan 7-halogenase</fullName>
    </submittedName>
</protein>
<dbReference type="GO" id="GO:0004497">
    <property type="term" value="F:monooxygenase activity"/>
    <property type="evidence" value="ECO:0007669"/>
    <property type="project" value="InterPro"/>
</dbReference>
<dbReference type="InterPro" id="IPR006905">
    <property type="entry name" value="Flavin_halogenase"/>
</dbReference>
<gene>
    <name evidence="3" type="ORF">EUU25_16350</name>
</gene>
<keyword evidence="2" id="KW-0285">Flavoprotein</keyword>
<evidence type="ECO:0000313" key="3">
    <source>
        <dbReference type="EMBL" id="QGY82049.1"/>
    </source>
</evidence>
<feature type="binding site" evidence="2">
    <location>
        <position position="344"/>
    </location>
    <ligand>
        <name>L-tryptophan</name>
        <dbReference type="ChEBI" id="CHEBI:57912"/>
    </ligand>
</feature>
<dbReference type="PIRSF" id="PIRSF011396">
    <property type="entry name" value="Trp_halogenase"/>
    <property type="match status" value="1"/>
</dbReference>
<keyword evidence="2" id="KW-0274">FAD</keyword>
<dbReference type="AlphaFoldDB" id="A0A6I6L837"/>
<feature type="binding site" evidence="2">
    <location>
        <position position="348"/>
    </location>
    <ligand>
        <name>FAD</name>
        <dbReference type="ChEBI" id="CHEBI:57692"/>
    </ligand>
</feature>
<dbReference type="InterPro" id="IPR050816">
    <property type="entry name" value="Flavin-dep_Halogenase_NPB"/>
</dbReference>
<dbReference type="RefSeq" id="WP_158902912.1">
    <property type="nucleotide sequence ID" value="NZ_CP035733.1"/>
</dbReference>
<dbReference type="GO" id="GO:0000166">
    <property type="term" value="F:nucleotide binding"/>
    <property type="evidence" value="ECO:0007669"/>
    <property type="project" value="UniProtKB-KW"/>
</dbReference>
<dbReference type="PANTHER" id="PTHR43747:SF4">
    <property type="entry name" value="FLAVIN-DEPENDENT TRYPTOPHAN HALOGENASE"/>
    <property type="match status" value="1"/>
</dbReference>
<feature type="binding site" evidence="2">
    <location>
        <begin position="14"/>
        <end position="17"/>
    </location>
    <ligand>
        <name>FAD</name>
        <dbReference type="ChEBI" id="CHEBI:57692"/>
    </ligand>
</feature>
<feature type="binding site" evidence="2">
    <location>
        <position position="80"/>
    </location>
    <ligand>
        <name>7-chloro-L-tryptophan</name>
        <dbReference type="ChEBI" id="CHEBI:58713"/>
    </ligand>
</feature>
<feature type="active site" evidence="1">
    <location>
        <position position="80"/>
    </location>
</feature>
<dbReference type="PANTHER" id="PTHR43747">
    <property type="entry name" value="FAD-BINDING PROTEIN"/>
    <property type="match status" value="1"/>
</dbReference>
<evidence type="ECO:0000256" key="2">
    <source>
        <dbReference type="PIRSR" id="PIRSR011396-2"/>
    </source>
</evidence>
<keyword evidence="4" id="KW-1185">Reference proteome</keyword>
<name>A0A6I6L837_9SPHN</name>
<evidence type="ECO:0000256" key="1">
    <source>
        <dbReference type="PIRSR" id="PIRSR011396-1"/>
    </source>
</evidence>
<dbReference type="InterPro" id="IPR036188">
    <property type="entry name" value="FAD/NAD-bd_sf"/>
</dbReference>
<organism evidence="3 4">
    <name type="scientific">Sphingorhabdus lacus</name>
    <dbReference type="NCBI Taxonomy" id="392610"/>
    <lineage>
        <taxon>Bacteria</taxon>
        <taxon>Pseudomonadati</taxon>
        <taxon>Pseudomonadota</taxon>
        <taxon>Alphaproteobacteria</taxon>
        <taxon>Sphingomonadales</taxon>
        <taxon>Sphingomonadaceae</taxon>
        <taxon>Sphingorhabdus</taxon>
    </lineage>
</organism>
<sequence length="500" mass="56523">MTDNRIRSIAIVGGGTAGWMTASALAKVLGRDYAKITLVESDAIGTVGVGEATIPQINIFNRMLGISENDFVRRTKGSFKLGIQFVDWGRKGHTYFHPFGKYGVDMEGVSFHAYWQRLYQDGLAPWIDEYSIQAKAAEFGKFMRPIDAGNSPLSQISYAFHFDAGLYALFLREYAEAAGVTRREGKITRVLQHGESGFIEAVELEDGGRIEADLFIDCSGFHGLLIEGALKSGYVDWSKYLPANRAMAVPCSGVEDITPYTRSTARDAGWQWRIPLQHRIGNGYVYCSDFISDEAVRETLLANLDGEPLAEPRIIKFTTGHRKRHWVKNCVAIGLASGFMEPLESTSIWMIQSGIARLLSNFPDRSFNPVDIDRYNRVITTETEEIRDFLVLHYKATERTDTPFWDYCRNMEVPDRLAEKIAVFENSGRCFRENEELFNDTSWFAVMTGQLMKPRTFDPVAQLLSLEETQSRLHQIQTAVTNSAEYMPKHRDFIRENCAA</sequence>
<dbReference type="OrthoDB" id="462203at2"/>
<dbReference type="InterPro" id="IPR033856">
    <property type="entry name" value="Trp_halogen"/>
</dbReference>
<dbReference type="Proteomes" id="UP000428803">
    <property type="component" value="Chromosome"/>
</dbReference>
<accession>A0A6I6L837</accession>
<keyword evidence="2" id="KW-0547">Nucleotide-binding</keyword>
<evidence type="ECO:0000313" key="4">
    <source>
        <dbReference type="Proteomes" id="UP000428803"/>
    </source>
</evidence>
<reference evidence="4" key="1">
    <citation type="submission" date="2019-01" db="EMBL/GenBank/DDBJ databases">
        <title>Sphingorhabdus lacus sp.nov., isolated from an oligotrophic freshwater lake.</title>
        <authorList>
            <person name="Park M."/>
        </authorList>
    </citation>
    <scope>NUCLEOTIDE SEQUENCE [LARGE SCALE GENOMIC DNA]</scope>
    <source>
        <strain evidence="4">IMCC1753</strain>
    </source>
</reference>
<dbReference type="EMBL" id="CP035733">
    <property type="protein sequence ID" value="QGY82049.1"/>
    <property type="molecule type" value="Genomic_DNA"/>
</dbReference>
<dbReference type="SUPFAM" id="SSF51905">
    <property type="entry name" value="FAD/NAD(P)-binding domain"/>
    <property type="match status" value="1"/>
</dbReference>
<proteinExistence type="predicted"/>
<dbReference type="KEGG" id="slaa:EUU25_16350"/>
<feature type="binding site" evidence="2">
    <location>
        <position position="335"/>
    </location>
    <ligand>
        <name>FAD</name>
        <dbReference type="ChEBI" id="CHEBI:57692"/>
    </ligand>
</feature>
<dbReference type="Pfam" id="PF04820">
    <property type="entry name" value="Trp_halogenase"/>
    <property type="match status" value="1"/>
</dbReference>
<dbReference type="Gene3D" id="3.50.50.60">
    <property type="entry name" value="FAD/NAD(P)-binding domain"/>
    <property type="match status" value="1"/>
</dbReference>